<feature type="region of interest" description="Disordered" evidence="1">
    <location>
        <begin position="1"/>
        <end position="64"/>
    </location>
</feature>
<evidence type="ECO:0000313" key="3">
    <source>
        <dbReference type="Proteomes" id="UP001187415"/>
    </source>
</evidence>
<protein>
    <submittedName>
        <fullName evidence="2">Uncharacterized protein</fullName>
    </submittedName>
</protein>
<reference evidence="2" key="1">
    <citation type="submission" date="2023-07" db="EMBL/GenBank/DDBJ databases">
        <title>Chromosome-level Genome Assembly of Striped Snakehead (Channa striata).</title>
        <authorList>
            <person name="Liu H."/>
        </authorList>
    </citation>
    <scope>NUCLEOTIDE SEQUENCE</scope>
    <source>
        <strain evidence="2">Gz</strain>
        <tissue evidence="2">Muscle</tissue>
    </source>
</reference>
<gene>
    <name evidence="2" type="ORF">Q5P01_020357</name>
</gene>
<dbReference type="Proteomes" id="UP001187415">
    <property type="component" value="Unassembled WGS sequence"/>
</dbReference>
<comment type="caution">
    <text evidence="2">The sequence shown here is derived from an EMBL/GenBank/DDBJ whole genome shotgun (WGS) entry which is preliminary data.</text>
</comment>
<keyword evidence="3" id="KW-1185">Reference proteome</keyword>
<accession>A0AA88LXH7</accession>
<organism evidence="2 3">
    <name type="scientific">Channa striata</name>
    <name type="common">Snakehead murrel</name>
    <name type="synonym">Ophicephalus striatus</name>
    <dbReference type="NCBI Taxonomy" id="64152"/>
    <lineage>
        <taxon>Eukaryota</taxon>
        <taxon>Metazoa</taxon>
        <taxon>Chordata</taxon>
        <taxon>Craniata</taxon>
        <taxon>Vertebrata</taxon>
        <taxon>Euteleostomi</taxon>
        <taxon>Actinopterygii</taxon>
        <taxon>Neopterygii</taxon>
        <taxon>Teleostei</taxon>
        <taxon>Neoteleostei</taxon>
        <taxon>Acanthomorphata</taxon>
        <taxon>Anabantaria</taxon>
        <taxon>Anabantiformes</taxon>
        <taxon>Channoidei</taxon>
        <taxon>Channidae</taxon>
        <taxon>Channa</taxon>
    </lineage>
</organism>
<evidence type="ECO:0000256" key="1">
    <source>
        <dbReference type="SAM" id="MobiDB-lite"/>
    </source>
</evidence>
<name>A0AA88LXH7_CHASR</name>
<dbReference type="EMBL" id="JAUPFM010000016">
    <property type="protein sequence ID" value="KAK2826143.1"/>
    <property type="molecule type" value="Genomic_DNA"/>
</dbReference>
<proteinExistence type="predicted"/>
<dbReference type="AlphaFoldDB" id="A0AA88LXH7"/>
<sequence length="87" mass="8951">MNGSGSILKQRHRGGKDKSQSCPPESSLWTFLPGWNNGGPRSPASPQAPARGGRGLGTEGAAQHAEIWRGQISGATVSAESHSDAAT</sequence>
<evidence type="ECO:0000313" key="2">
    <source>
        <dbReference type="EMBL" id="KAK2826143.1"/>
    </source>
</evidence>
<feature type="compositionally biased region" description="Polar residues" evidence="1">
    <location>
        <begin position="20"/>
        <end position="29"/>
    </location>
</feature>
<feature type="compositionally biased region" description="Low complexity" evidence="1">
    <location>
        <begin position="38"/>
        <end position="51"/>
    </location>
</feature>